<dbReference type="SMART" id="SM00800">
    <property type="entry name" value="uDENN"/>
    <property type="match status" value="1"/>
</dbReference>
<proteinExistence type="predicted"/>
<dbReference type="PANTHER" id="PTHR15288">
    <property type="entry name" value="DENN DOMAIN-CONTAINING PROTEIN 2"/>
    <property type="match status" value="1"/>
</dbReference>
<dbReference type="EMBL" id="CAKXAJ010025703">
    <property type="protein sequence ID" value="CAH2242837.1"/>
    <property type="molecule type" value="Genomic_DNA"/>
</dbReference>
<accession>A0A8S4RY62</accession>
<reference evidence="3" key="1">
    <citation type="submission" date="2022-03" db="EMBL/GenBank/DDBJ databases">
        <authorList>
            <person name="Lindestad O."/>
        </authorList>
    </citation>
    <scope>NUCLEOTIDE SEQUENCE</scope>
</reference>
<feature type="domain" description="uDENN" evidence="2">
    <location>
        <begin position="53"/>
        <end position="134"/>
    </location>
</feature>
<feature type="compositionally biased region" description="Basic and acidic residues" evidence="1">
    <location>
        <begin position="241"/>
        <end position="253"/>
    </location>
</feature>
<gene>
    <name evidence="3" type="primary">jg22684</name>
    <name evidence="3" type="ORF">PAEG_LOCUS19068</name>
</gene>
<evidence type="ECO:0000313" key="4">
    <source>
        <dbReference type="Proteomes" id="UP000838756"/>
    </source>
</evidence>
<name>A0A8S4RY62_9NEOP</name>
<comment type="caution">
    <text evidence="3">The sequence shown here is derived from an EMBL/GenBank/DDBJ whole genome shotgun (WGS) entry which is preliminary data.</text>
</comment>
<feature type="compositionally biased region" description="Polar residues" evidence="1">
    <location>
        <begin position="231"/>
        <end position="240"/>
    </location>
</feature>
<dbReference type="InterPro" id="IPR051942">
    <property type="entry name" value="DENN_domain_containing_2"/>
</dbReference>
<dbReference type="Gene3D" id="3.30.450.200">
    <property type="match status" value="1"/>
</dbReference>
<dbReference type="Pfam" id="PF03456">
    <property type="entry name" value="uDENN"/>
    <property type="match status" value="1"/>
</dbReference>
<protein>
    <submittedName>
        <fullName evidence="3">Jg22684 protein</fullName>
    </submittedName>
</protein>
<dbReference type="OrthoDB" id="10266080at2759"/>
<evidence type="ECO:0000259" key="2">
    <source>
        <dbReference type="SMART" id="SM00800"/>
    </source>
</evidence>
<organism evidence="3 4">
    <name type="scientific">Pararge aegeria aegeria</name>
    <dbReference type="NCBI Taxonomy" id="348720"/>
    <lineage>
        <taxon>Eukaryota</taxon>
        <taxon>Metazoa</taxon>
        <taxon>Ecdysozoa</taxon>
        <taxon>Arthropoda</taxon>
        <taxon>Hexapoda</taxon>
        <taxon>Insecta</taxon>
        <taxon>Pterygota</taxon>
        <taxon>Neoptera</taxon>
        <taxon>Endopterygota</taxon>
        <taxon>Lepidoptera</taxon>
        <taxon>Glossata</taxon>
        <taxon>Ditrysia</taxon>
        <taxon>Papilionoidea</taxon>
        <taxon>Nymphalidae</taxon>
        <taxon>Satyrinae</taxon>
        <taxon>Satyrini</taxon>
        <taxon>Parargina</taxon>
        <taxon>Pararge</taxon>
    </lineage>
</organism>
<dbReference type="Proteomes" id="UP000838756">
    <property type="component" value="Unassembled WGS sequence"/>
</dbReference>
<keyword evidence="4" id="KW-1185">Reference proteome</keyword>
<sequence length="288" mass="32466">MERHDSTDSKINLTDSSGNILSIQDVSDDSLDNLSIDEKAGCVGLELPFEPREKGLFNVCMLVGLNYMTGEAYVKSVFPSQVQVPPHIENLIFPETISSGNVGEWATEKTAQCYSLVLTDEKGERAYGYCRRVLPEGATTCLPLCYCLIGKYRAPGFYYKILQEIESHHGNSEVEINQILHQLFETDFPNPGEQISIMYTNTLSRSPNRYSISLGDIHKCKTMPDPRRNESTVNVSVTKESLTESPERSEKVDSELFIETESHALPEYYDLENNNHPKRVMLSLEGPR</sequence>
<dbReference type="AlphaFoldDB" id="A0A8S4RY62"/>
<evidence type="ECO:0000313" key="3">
    <source>
        <dbReference type="EMBL" id="CAH2242837.1"/>
    </source>
</evidence>
<dbReference type="PANTHER" id="PTHR15288:SF0">
    <property type="entry name" value="UDENN DOMAIN-CONTAINING PROTEIN"/>
    <property type="match status" value="1"/>
</dbReference>
<feature type="region of interest" description="Disordered" evidence="1">
    <location>
        <begin position="223"/>
        <end position="253"/>
    </location>
</feature>
<evidence type="ECO:0000256" key="1">
    <source>
        <dbReference type="SAM" id="MobiDB-lite"/>
    </source>
</evidence>
<dbReference type="InterPro" id="IPR005113">
    <property type="entry name" value="uDENN_dom"/>
</dbReference>